<evidence type="ECO:0000313" key="3">
    <source>
        <dbReference type="Proteomes" id="UP000535437"/>
    </source>
</evidence>
<dbReference type="RefSeq" id="WP_179540951.1">
    <property type="nucleotide sequence ID" value="NZ_BAAALL010000004.1"/>
</dbReference>
<protein>
    <submittedName>
        <fullName evidence="2">Organic hydroperoxide reductase OsmC/OhrA</fullName>
    </submittedName>
</protein>
<dbReference type="Proteomes" id="UP000535437">
    <property type="component" value="Unassembled WGS sequence"/>
</dbReference>
<organism evidence="2 3">
    <name type="scientific">Nesterenkonia xinjiangensis</name>
    <dbReference type="NCBI Taxonomy" id="225327"/>
    <lineage>
        <taxon>Bacteria</taxon>
        <taxon>Bacillati</taxon>
        <taxon>Actinomycetota</taxon>
        <taxon>Actinomycetes</taxon>
        <taxon>Micrococcales</taxon>
        <taxon>Micrococcaceae</taxon>
        <taxon>Nesterenkonia</taxon>
    </lineage>
</organism>
<dbReference type="PANTHER" id="PTHR42830">
    <property type="entry name" value="OSMOTICALLY INDUCIBLE FAMILY PROTEIN"/>
    <property type="match status" value="1"/>
</dbReference>
<comment type="caution">
    <text evidence="2">The sequence shown here is derived from an EMBL/GenBank/DDBJ whole genome shotgun (WGS) entry which is preliminary data.</text>
</comment>
<evidence type="ECO:0000256" key="1">
    <source>
        <dbReference type="SAM" id="MobiDB-lite"/>
    </source>
</evidence>
<gene>
    <name evidence="2" type="ORF">HNR09_000883</name>
</gene>
<name>A0A7Z0GK78_9MICC</name>
<dbReference type="EMBL" id="JACCFY010000001">
    <property type="protein sequence ID" value="NYJ77472.1"/>
    <property type="molecule type" value="Genomic_DNA"/>
</dbReference>
<dbReference type="Pfam" id="PF02566">
    <property type="entry name" value="OsmC"/>
    <property type="match status" value="1"/>
</dbReference>
<sequence>MTTTQHEYETRLSWPVSSDAGSTGGGVRGYSRDHEVTVPGVEGSLAMTADPAFRGDASRLNPEQMLVAAASSCQMLSFLGAAARAGVDVVGYGDTAASRLLLQEAPARLDTLRLDITVQVAAGTEEGVVQDLARQAHEQCFIANSLAIPVELTVTVDPV</sequence>
<dbReference type="InterPro" id="IPR015946">
    <property type="entry name" value="KH_dom-like_a/b"/>
</dbReference>
<dbReference type="InterPro" id="IPR003718">
    <property type="entry name" value="OsmC/Ohr_fam"/>
</dbReference>
<reference evidence="2 3" key="1">
    <citation type="submission" date="2020-07" db="EMBL/GenBank/DDBJ databases">
        <title>Sequencing the genomes of 1000 actinobacteria strains.</title>
        <authorList>
            <person name="Klenk H.-P."/>
        </authorList>
    </citation>
    <scope>NUCLEOTIDE SEQUENCE [LARGE SCALE GENOMIC DNA]</scope>
    <source>
        <strain evidence="2 3">DSM 15475</strain>
    </source>
</reference>
<dbReference type="SUPFAM" id="SSF82784">
    <property type="entry name" value="OsmC-like"/>
    <property type="match status" value="1"/>
</dbReference>
<dbReference type="AlphaFoldDB" id="A0A7Z0GK78"/>
<dbReference type="InterPro" id="IPR052707">
    <property type="entry name" value="OsmC_Ohr_Peroxiredoxin"/>
</dbReference>
<dbReference type="PANTHER" id="PTHR42830:SF2">
    <property type="entry name" value="OSMC_OHR FAMILY PROTEIN"/>
    <property type="match status" value="1"/>
</dbReference>
<feature type="region of interest" description="Disordered" evidence="1">
    <location>
        <begin position="1"/>
        <end position="31"/>
    </location>
</feature>
<evidence type="ECO:0000313" key="2">
    <source>
        <dbReference type="EMBL" id="NYJ77472.1"/>
    </source>
</evidence>
<dbReference type="InterPro" id="IPR036102">
    <property type="entry name" value="OsmC/Ohrsf"/>
</dbReference>
<feature type="compositionally biased region" description="Basic and acidic residues" evidence="1">
    <location>
        <begin position="1"/>
        <end position="10"/>
    </location>
</feature>
<proteinExistence type="predicted"/>
<accession>A0A7Z0GK78</accession>
<keyword evidence="3" id="KW-1185">Reference proteome</keyword>
<dbReference type="Gene3D" id="3.30.300.20">
    <property type="match status" value="1"/>
</dbReference>